<feature type="compositionally biased region" description="Low complexity" evidence="1">
    <location>
        <begin position="564"/>
        <end position="573"/>
    </location>
</feature>
<feature type="compositionally biased region" description="Low complexity" evidence="1">
    <location>
        <begin position="50"/>
        <end position="61"/>
    </location>
</feature>
<feature type="compositionally biased region" description="Polar residues" evidence="1">
    <location>
        <begin position="7"/>
        <end position="16"/>
    </location>
</feature>
<feature type="region of interest" description="Disordered" evidence="1">
    <location>
        <begin position="548"/>
        <end position="581"/>
    </location>
</feature>
<evidence type="ECO:0000313" key="2">
    <source>
        <dbReference type="EMBL" id="CAE0780421.1"/>
    </source>
</evidence>
<dbReference type="EMBL" id="HBIZ01051684">
    <property type="protein sequence ID" value="CAE0780421.1"/>
    <property type="molecule type" value="Transcribed_RNA"/>
</dbReference>
<feature type="compositionally biased region" description="Polar residues" evidence="1">
    <location>
        <begin position="341"/>
        <end position="363"/>
    </location>
</feature>
<name>A0A7S4BXK0_CHRCT</name>
<proteinExistence type="predicted"/>
<protein>
    <submittedName>
        <fullName evidence="2">Uncharacterized protein</fullName>
    </submittedName>
</protein>
<organism evidence="2">
    <name type="scientific">Chrysotila carterae</name>
    <name type="common">Marine alga</name>
    <name type="synonym">Syracosphaera carterae</name>
    <dbReference type="NCBI Taxonomy" id="13221"/>
    <lineage>
        <taxon>Eukaryota</taxon>
        <taxon>Haptista</taxon>
        <taxon>Haptophyta</taxon>
        <taxon>Prymnesiophyceae</taxon>
        <taxon>Isochrysidales</taxon>
        <taxon>Isochrysidaceae</taxon>
        <taxon>Chrysotila</taxon>
    </lineage>
</organism>
<feature type="compositionally biased region" description="Acidic residues" evidence="1">
    <location>
        <begin position="82"/>
        <end position="139"/>
    </location>
</feature>
<dbReference type="AlphaFoldDB" id="A0A7S4BXK0"/>
<accession>A0A7S4BXK0</accession>
<reference evidence="2" key="1">
    <citation type="submission" date="2021-01" db="EMBL/GenBank/DDBJ databases">
        <authorList>
            <person name="Corre E."/>
            <person name="Pelletier E."/>
            <person name="Niang G."/>
            <person name="Scheremetjew M."/>
            <person name="Finn R."/>
            <person name="Kale V."/>
            <person name="Holt S."/>
            <person name="Cochrane G."/>
            <person name="Meng A."/>
            <person name="Brown T."/>
            <person name="Cohen L."/>
        </authorList>
    </citation>
    <scope>NUCLEOTIDE SEQUENCE</scope>
    <source>
        <strain evidence="2">CCMP645</strain>
    </source>
</reference>
<feature type="region of interest" description="Disordered" evidence="1">
    <location>
        <begin position="1"/>
        <end position="139"/>
    </location>
</feature>
<sequence>MGKAVSGQKNSRTPSVSRDEDAHDHKKKATQKERNGRNECAVERNRDDGSSSGDQSGADASDIVKGSFGGSSEKCRQVDAKEDIDDNKDDDDDDSDDGDSDGDDDDDESDKEDDDEEGHDDTSDGESGESSEEELDVDEEGRVAYGGTIWLQTRCSDGLITPTEAQALLDDCRTVFTARAAGGDGYSAGCTFWVSAQDSAPTTALERMALKIFRMHTADAEFEPSTSGAEWWTQVIDAQDDIGFHWDRDYDMQADQGILVHPQLGTVTYLSDVGAPTVVVGHRSQLMASAHNEGEAAGADCCWPRAGRHLSFDGQLLHGAPSELARESIAPPRAECERADQTSSTGKQKASTGKQKASTSEQEAGSGAKGPHSRRVTFLVNIWCNHKPWGAEKLPPKIAQKLSNVDLGCFAAPPSKYASSDPRAPHSADETEKAGPSAVKVAAAAKLSVNTAVHAAADSTDAAADSVVSAAATTNGNSHLTKVVPTKVRLCTAAATRTLRFEFKDVETRLEMLLPWPVLSQSGRHGSSHPSAGFWNLEFDPQKRCQLRIAQKQNKSKGGKRTADSASGSSGAGSKRRNLKS</sequence>
<evidence type="ECO:0000256" key="1">
    <source>
        <dbReference type="SAM" id="MobiDB-lite"/>
    </source>
</evidence>
<feature type="compositionally biased region" description="Basic and acidic residues" evidence="1">
    <location>
        <begin position="17"/>
        <end position="49"/>
    </location>
</feature>
<gene>
    <name evidence="2" type="ORF">PCAR00345_LOCUS33060</name>
</gene>
<feature type="region of interest" description="Disordered" evidence="1">
    <location>
        <begin position="333"/>
        <end position="372"/>
    </location>
</feature>